<organism evidence="8 9">
    <name type="scientific">Felis catus</name>
    <name type="common">Cat</name>
    <name type="synonym">Felis silvestris catus</name>
    <dbReference type="NCBI Taxonomy" id="9685"/>
    <lineage>
        <taxon>Eukaryota</taxon>
        <taxon>Metazoa</taxon>
        <taxon>Chordata</taxon>
        <taxon>Craniata</taxon>
        <taxon>Vertebrata</taxon>
        <taxon>Euteleostomi</taxon>
        <taxon>Mammalia</taxon>
        <taxon>Eutheria</taxon>
        <taxon>Laurasiatheria</taxon>
        <taxon>Carnivora</taxon>
        <taxon>Feliformia</taxon>
        <taxon>Felidae</taxon>
        <taxon>Felinae</taxon>
        <taxon>Felis</taxon>
    </lineage>
</organism>
<keyword evidence="9" id="KW-1185">Reference proteome</keyword>
<proteinExistence type="inferred from homology"/>
<dbReference type="Pfam" id="PF04832">
    <property type="entry name" value="SOUL"/>
    <property type="match status" value="1"/>
</dbReference>
<evidence type="ECO:0000313" key="8">
    <source>
        <dbReference type="Ensembl" id="ENSFCTP00005044214.1"/>
    </source>
</evidence>
<gene>
    <name evidence="8" type="primary">HEBP1</name>
</gene>
<protein>
    <recommendedName>
        <fullName evidence="6">Heme-binding protein 1</fullName>
    </recommendedName>
</protein>
<keyword evidence="4" id="KW-0963">Cytoplasm</keyword>
<feature type="compositionally biased region" description="Low complexity" evidence="7">
    <location>
        <begin position="24"/>
        <end position="39"/>
    </location>
</feature>
<comment type="subcellular location">
    <subcellularLocation>
        <location evidence="1">Cytoplasm</location>
    </subcellularLocation>
</comment>
<reference evidence="8 9" key="1">
    <citation type="submission" date="2021-02" db="EMBL/GenBank/DDBJ databases">
        <title>Safari Cat Assemblies.</title>
        <authorList>
            <person name="Bredemeyer K.R."/>
            <person name="Murphy W.J."/>
        </authorList>
    </citation>
    <scope>NUCLEOTIDE SEQUENCE [LARGE SCALE GENOMIC DNA]</scope>
</reference>
<dbReference type="Proteomes" id="UP000823872">
    <property type="component" value="Chromosome B4"/>
</dbReference>
<evidence type="ECO:0000256" key="6">
    <source>
        <dbReference type="ARBA" id="ARBA00040755"/>
    </source>
</evidence>
<name>A0ABI7ZBE8_FELCA</name>
<dbReference type="GeneTree" id="ENSGT00940000160320"/>
<evidence type="ECO:0000256" key="1">
    <source>
        <dbReference type="ARBA" id="ARBA00004496"/>
    </source>
</evidence>
<feature type="region of interest" description="Disordered" evidence="7">
    <location>
        <begin position="1"/>
        <end position="39"/>
    </location>
</feature>
<dbReference type="Gene3D" id="3.20.80.10">
    <property type="entry name" value="Regulatory factor, effector binding domain"/>
    <property type="match status" value="1"/>
</dbReference>
<evidence type="ECO:0000256" key="4">
    <source>
        <dbReference type="ARBA" id="ARBA00022490"/>
    </source>
</evidence>
<dbReference type="InterPro" id="IPR011256">
    <property type="entry name" value="Reg_factor_effector_dom_sf"/>
</dbReference>
<comment type="subunit">
    <text evidence="3">Monomer.</text>
</comment>
<dbReference type="PANTHER" id="PTHR11220:SF22">
    <property type="entry name" value="HEME-BINDING PROTEIN 1"/>
    <property type="match status" value="1"/>
</dbReference>
<reference evidence="8" key="2">
    <citation type="submission" date="2025-08" db="UniProtKB">
        <authorList>
            <consortium name="Ensembl"/>
        </authorList>
    </citation>
    <scope>IDENTIFICATION</scope>
    <source>
        <strain evidence="8">breed Abyssinian</strain>
    </source>
</reference>
<evidence type="ECO:0000256" key="7">
    <source>
        <dbReference type="SAM" id="MobiDB-lite"/>
    </source>
</evidence>
<evidence type="ECO:0000256" key="2">
    <source>
        <dbReference type="ARBA" id="ARBA00009817"/>
    </source>
</evidence>
<evidence type="ECO:0000256" key="5">
    <source>
        <dbReference type="ARBA" id="ARBA00037673"/>
    </source>
</evidence>
<accession>A0ABI7ZBE8</accession>
<sequence length="220" mass="24349">MLKDCVVRRPSSGTCYSDGHKSPQLDSSLHSSSNYNQRPVPSSVCLSVSSAAHRMIKEEVSYEERTCEGGQFATVEVTDKPVDEGLREAMPKVMKYVGGTNDKGIGMGMTVPISFAVFPSDDGSLQKKLKVWFRIPNQFQSNPPVPTDDSVKIEERESITVYSLQFGGYAKEADYVAHAAQLRTALEGTATCRSDIYFCTGYDPPMKPYGRRNEVWLVKA</sequence>
<evidence type="ECO:0000313" key="9">
    <source>
        <dbReference type="Proteomes" id="UP000823872"/>
    </source>
</evidence>
<dbReference type="Ensembl" id="ENSFCTT00005060215.1">
    <property type="protein sequence ID" value="ENSFCTP00005044214.1"/>
    <property type="gene ID" value="ENSFCTG00005020961.1"/>
</dbReference>
<comment type="similarity">
    <text evidence="2">Belongs to the HEBP family.</text>
</comment>
<comment type="function">
    <text evidence="5">May bind free porphyrinogens that may be present in the cell and thus facilitate removal of these potentially toxic compound. Binds with a high affinity to one molecule of heme or porphyrins. It binds metalloporphyrins, free porphyrins and N-methylprotoporphyrin with similar affinities.</text>
</comment>
<dbReference type="InterPro" id="IPR006917">
    <property type="entry name" value="SOUL_heme-bd"/>
</dbReference>
<dbReference type="SUPFAM" id="SSF55136">
    <property type="entry name" value="Probable bacterial effector-binding domain"/>
    <property type="match status" value="1"/>
</dbReference>
<evidence type="ECO:0000256" key="3">
    <source>
        <dbReference type="ARBA" id="ARBA00011245"/>
    </source>
</evidence>
<dbReference type="PANTHER" id="PTHR11220">
    <property type="entry name" value="HEME-BINDING PROTEIN-RELATED"/>
    <property type="match status" value="1"/>
</dbReference>
<reference evidence="8" key="3">
    <citation type="submission" date="2025-09" db="UniProtKB">
        <authorList>
            <consortium name="Ensembl"/>
        </authorList>
    </citation>
    <scope>IDENTIFICATION</scope>
    <source>
        <strain evidence="8">breed Abyssinian</strain>
    </source>
</reference>